<dbReference type="InterPro" id="IPR016040">
    <property type="entry name" value="NAD(P)-bd_dom"/>
</dbReference>
<dbReference type="EMBL" id="HBIZ01000460">
    <property type="protein sequence ID" value="CAE0747667.1"/>
    <property type="molecule type" value="Transcribed_RNA"/>
</dbReference>
<organism evidence="8">
    <name type="scientific">Chrysotila carterae</name>
    <name type="common">Marine alga</name>
    <name type="synonym">Syracosphaera carterae</name>
    <dbReference type="NCBI Taxonomy" id="13221"/>
    <lineage>
        <taxon>Eukaryota</taxon>
        <taxon>Haptista</taxon>
        <taxon>Haptophyta</taxon>
        <taxon>Prymnesiophyceae</taxon>
        <taxon>Isochrysidales</taxon>
        <taxon>Isochrysidaceae</taxon>
        <taxon>Chrysotila</taxon>
    </lineage>
</organism>
<dbReference type="AlphaFoldDB" id="A0A7S4AY12"/>
<dbReference type="PANTHER" id="PTHR43725">
    <property type="entry name" value="UDP-GLUCOSE 4-EPIMERASE"/>
    <property type="match status" value="1"/>
</dbReference>
<dbReference type="GO" id="GO:0005996">
    <property type="term" value="P:monosaccharide metabolic process"/>
    <property type="evidence" value="ECO:0007669"/>
    <property type="project" value="TreeGrafter"/>
</dbReference>
<evidence type="ECO:0000259" key="7">
    <source>
        <dbReference type="Pfam" id="PF16363"/>
    </source>
</evidence>
<keyword evidence="5" id="KW-0520">NAD</keyword>
<evidence type="ECO:0000256" key="2">
    <source>
        <dbReference type="ARBA" id="ARBA00001911"/>
    </source>
</evidence>
<dbReference type="EC" id="5.1.3.2" evidence="4"/>
<keyword evidence="6" id="KW-0413">Isomerase</keyword>
<dbReference type="PRINTS" id="PR01713">
    <property type="entry name" value="NUCEPIMERASE"/>
</dbReference>
<gene>
    <name evidence="8" type="ORF">PCAR00345_LOCUS249</name>
</gene>
<sequence>MVRTPHTCLQVAVGKRKELVVFGNDYPTHDGTGVRDYIHVVDLAKGHTAALRKLRGNPGCVTYNLGTGKGYSVLDIVRAYSNACGRDLPYKIAPRRPGDVSVVYSDPSLAHKELGWSAKLGLKQMCDDSWRWISANPNGFDPVDKAGSDV</sequence>
<feature type="domain" description="NAD(P)-binding" evidence="7">
    <location>
        <begin position="7"/>
        <end position="128"/>
    </location>
</feature>
<evidence type="ECO:0000256" key="4">
    <source>
        <dbReference type="ARBA" id="ARBA00013189"/>
    </source>
</evidence>
<evidence type="ECO:0000256" key="6">
    <source>
        <dbReference type="ARBA" id="ARBA00023235"/>
    </source>
</evidence>
<dbReference type="PANTHER" id="PTHR43725:SF47">
    <property type="entry name" value="UDP-GLUCOSE 4-EPIMERASE"/>
    <property type="match status" value="1"/>
</dbReference>
<evidence type="ECO:0000313" key="8">
    <source>
        <dbReference type="EMBL" id="CAE0747667.1"/>
    </source>
</evidence>
<evidence type="ECO:0000256" key="1">
    <source>
        <dbReference type="ARBA" id="ARBA00000083"/>
    </source>
</evidence>
<evidence type="ECO:0000256" key="5">
    <source>
        <dbReference type="ARBA" id="ARBA00023027"/>
    </source>
</evidence>
<comment type="pathway">
    <text evidence="3">Carbohydrate metabolism; galactose metabolism.</text>
</comment>
<comment type="cofactor">
    <cofactor evidence="2">
        <name>NAD(+)</name>
        <dbReference type="ChEBI" id="CHEBI:57540"/>
    </cofactor>
</comment>
<protein>
    <recommendedName>
        <fullName evidence="4">UDP-glucose 4-epimerase</fullName>
        <ecNumber evidence="4">5.1.3.2</ecNumber>
    </recommendedName>
</protein>
<proteinExistence type="predicted"/>
<reference evidence="8" key="1">
    <citation type="submission" date="2021-01" db="EMBL/GenBank/DDBJ databases">
        <authorList>
            <person name="Corre E."/>
            <person name="Pelletier E."/>
            <person name="Niang G."/>
            <person name="Scheremetjew M."/>
            <person name="Finn R."/>
            <person name="Kale V."/>
            <person name="Holt S."/>
            <person name="Cochrane G."/>
            <person name="Meng A."/>
            <person name="Brown T."/>
            <person name="Cohen L."/>
        </authorList>
    </citation>
    <scope>NUCLEOTIDE SEQUENCE</scope>
    <source>
        <strain evidence="8">CCMP645</strain>
    </source>
</reference>
<name>A0A7S4AY12_CHRCT</name>
<dbReference type="InterPro" id="IPR036291">
    <property type="entry name" value="NAD(P)-bd_dom_sf"/>
</dbReference>
<comment type="catalytic activity">
    <reaction evidence="1">
        <text>UDP-alpha-D-glucose = UDP-alpha-D-galactose</text>
        <dbReference type="Rhea" id="RHEA:22168"/>
        <dbReference type="ChEBI" id="CHEBI:58885"/>
        <dbReference type="ChEBI" id="CHEBI:66914"/>
        <dbReference type="EC" id="5.1.3.2"/>
    </reaction>
</comment>
<dbReference type="Gene3D" id="3.90.25.10">
    <property type="entry name" value="UDP-galactose 4-epimerase, domain 1"/>
    <property type="match status" value="2"/>
</dbReference>
<dbReference type="Pfam" id="PF16363">
    <property type="entry name" value="GDP_Man_Dehyd"/>
    <property type="match status" value="1"/>
</dbReference>
<dbReference type="SUPFAM" id="SSF51735">
    <property type="entry name" value="NAD(P)-binding Rossmann-fold domains"/>
    <property type="match status" value="1"/>
</dbReference>
<evidence type="ECO:0000256" key="3">
    <source>
        <dbReference type="ARBA" id="ARBA00004947"/>
    </source>
</evidence>
<dbReference type="GO" id="GO:0005829">
    <property type="term" value="C:cytosol"/>
    <property type="evidence" value="ECO:0007669"/>
    <property type="project" value="TreeGrafter"/>
</dbReference>
<dbReference type="GO" id="GO:0003978">
    <property type="term" value="F:UDP-glucose 4-epimerase activity"/>
    <property type="evidence" value="ECO:0007669"/>
    <property type="project" value="UniProtKB-EC"/>
</dbReference>
<accession>A0A7S4AY12</accession>